<protein>
    <submittedName>
        <fullName evidence="1">Uncharacterized protein</fullName>
    </submittedName>
</protein>
<organism evidence="1 2">
    <name type="scientific">Populus alba</name>
    <name type="common">White poplar</name>
    <dbReference type="NCBI Taxonomy" id="43335"/>
    <lineage>
        <taxon>Eukaryota</taxon>
        <taxon>Viridiplantae</taxon>
        <taxon>Streptophyta</taxon>
        <taxon>Embryophyta</taxon>
        <taxon>Tracheophyta</taxon>
        <taxon>Spermatophyta</taxon>
        <taxon>Magnoliopsida</taxon>
        <taxon>eudicotyledons</taxon>
        <taxon>Gunneridae</taxon>
        <taxon>Pentapetalae</taxon>
        <taxon>rosids</taxon>
        <taxon>fabids</taxon>
        <taxon>Malpighiales</taxon>
        <taxon>Salicaceae</taxon>
        <taxon>Saliceae</taxon>
        <taxon>Populus</taxon>
    </lineage>
</organism>
<dbReference type="EMBL" id="RCHU02000013">
    <property type="protein sequence ID" value="KAL3573968.1"/>
    <property type="molecule type" value="Genomic_DNA"/>
</dbReference>
<dbReference type="Proteomes" id="UP000309997">
    <property type="component" value="Unassembled WGS sequence"/>
</dbReference>
<evidence type="ECO:0000313" key="1">
    <source>
        <dbReference type="EMBL" id="KAL3573968.1"/>
    </source>
</evidence>
<keyword evidence="2" id="KW-1185">Reference proteome</keyword>
<gene>
    <name evidence="1" type="ORF">D5086_024581</name>
</gene>
<reference evidence="1 2" key="1">
    <citation type="journal article" date="2024" name="Plant Biotechnol. J.">
        <title>Genome and CRISPR/Cas9 system of a widespread forest tree (Populus alba) in the world.</title>
        <authorList>
            <person name="Liu Y.J."/>
            <person name="Jiang P.F."/>
            <person name="Han X.M."/>
            <person name="Li X.Y."/>
            <person name="Wang H.M."/>
            <person name="Wang Y.J."/>
            <person name="Wang X.X."/>
            <person name="Zeng Q.Y."/>
        </authorList>
    </citation>
    <scope>NUCLEOTIDE SEQUENCE [LARGE SCALE GENOMIC DNA]</scope>
    <source>
        <strain evidence="2">cv. PAL-ZL1</strain>
    </source>
</reference>
<name>A0ACC4B5Y4_POPAL</name>
<accession>A0ACC4B5Y4</accession>
<comment type="caution">
    <text evidence="1">The sequence shown here is derived from an EMBL/GenBank/DDBJ whole genome shotgun (WGS) entry which is preliminary data.</text>
</comment>
<evidence type="ECO:0000313" key="2">
    <source>
        <dbReference type="Proteomes" id="UP000309997"/>
    </source>
</evidence>
<sequence>MAHNGAEMDFTMSSVPARGNVASFQISYRLFAYRLRQWKDSRRSWIACSRSCQMVVAMLNPHFPPCKEN</sequence>
<proteinExistence type="predicted"/>